<evidence type="ECO:0000256" key="3">
    <source>
        <dbReference type="RuleBase" id="RU000384"/>
    </source>
</evidence>
<sequence>MANPDTSFGVVYTPASVGPAAGQQKASVSDATLDQLGVRYIRLTWVDWTNTTRYHVLTRSYFRKLLRSSRPGITVTAAAFGIVFLHVCDGFSVTGEYLFALDESSFRVCPYSPGHATIMGFFQNLVPQPVHGLEMLDDPRTQLARVERIAREKAGVAYLVGFESEFILLKSTSPPVAINNADYAVSQKLPAGSIEAKVLEEIADALQDAGIEVQKYHGEAAPGQYEMITGPLPPLQAADACVATRETIFNVAAKHGLRATFAPRIHAYSAGTAAHVHMSVHDLGTHPEPARARGDEARAPALRATERSFLQGVVAQLPALCALTLPTAFSYGRVHDGIWSGGTYAAWGTENREAPVRVCGSAGNRHLEARFVDGTACPHLALAGILGAGTRAIAERALLETGDCAKSVATMTEEERAAAGVSDAARLGPTLGDARKAFKGSSVMREVFGDDFVDKYSLVNKTAEELFVADTEEETVTKLVNYY</sequence>
<dbReference type="PROSITE" id="PS51987">
    <property type="entry name" value="GS_CATALYTIC"/>
    <property type="match status" value="1"/>
</dbReference>
<comment type="similarity">
    <text evidence="2 3">Belongs to the glutamine synthetase family.</text>
</comment>
<evidence type="ECO:0000313" key="6">
    <source>
        <dbReference type="Proteomes" id="UP000703269"/>
    </source>
</evidence>
<dbReference type="InterPro" id="IPR014746">
    <property type="entry name" value="Gln_synth/guanido_kin_cat_dom"/>
</dbReference>
<evidence type="ECO:0000313" key="5">
    <source>
        <dbReference type="EMBL" id="GJE93452.1"/>
    </source>
</evidence>
<evidence type="ECO:0000259" key="4">
    <source>
        <dbReference type="PROSITE" id="PS51987"/>
    </source>
</evidence>
<dbReference type="InterPro" id="IPR008146">
    <property type="entry name" value="Gln_synth_cat_dom"/>
</dbReference>
<name>A0A9P3GER4_9APHY</name>
<dbReference type="EMBL" id="BPQB01000032">
    <property type="protein sequence ID" value="GJE93452.1"/>
    <property type="molecule type" value="Genomic_DNA"/>
</dbReference>
<organism evidence="5 6">
    <name type="scientific">Phanerochaete sordida</name>
    <dbReference type="NCBI Taxonomy" id="48140"/>
    <lineage>
        <taxon>Eukaryota</taxon>
        <taxon>Fungi</taxon>
        <taxon>Dikarya</taxon>
        <taxon>Basidiomycota</taxon>
        <taxon>Agaricomycotina</taxon>
        <taxon>Agaricomycetes</taxon>
        <taxon>Polyporales</taxon>
        <taxon>Phanerochaetaceae</taxon>
        <taxon>Phanerochaete</taxon>
    </lineage>
</organism>
<comment type="caution">
    <text evidence="5">The sequence shown here is derived from an EMBL/GenBank/DDBJ whole genome shotgun (WGS) entry which is preliminary data.</text>
</comment>
<evidence type="ECO:0000256" key="1">
    <source>
        <dbReference type="ARBA" id="ARBA00022598"/>
    </source>
</evidence>
<dbReference type="PANTHER" id="PTHR43785">
    <property type="entry name" value="GAMMA-GLUTAMYLPUTRESCINE SYNTHETASE"/>
    <property type="match status" value="1"/>
</dbReference>
<keyword evidence="5" id="KW-0808">Transferase</keyword>
<dbReference type="SUPFAM" id="SSF55931">
    <property type="entry name" value="Glutamine synthetase/guanido kinase"/>
    <property type="match status" value="1"/>
</dbReference>
<accession>A0A9P3GER4</accession>
<dbReference type="GO" id="GO:0016301">
    <property type="term" value="F:kinase activity"/>
    <property type="evidence" value="ECO:0007669"/>
    <property type="project" value="UniProtKB-KW"/>
</dbReference>
<feature type="domain" description="GS catalytic" evidence="4">
    <location>
        <begin position="139"/>
        <end position="483"/>
    </location>
</feature>
<keyword evidence="1" id="KW-0436">Ligase</keyword>
<keyword evidence="5" id="KW-0418">Kinase</keyword>
<dbReference type="PANTHER" id="PTHR43785:SF2">
    <property type="entry name" value="TYPE-1 GLUTAMINE SYNTHETASE 1"/>
    <property type="match status" value="1"/>
</dbReference>
<keyword evidence="6" id="KW-1185">Reference proteome</keyword>
<dbReference type="Pfam" id="PF00120">
    <property type="entry name" value="Gln-synt_C"/>
    <property type="match status" value="1"/>
</dbReference>
<dbReference type="GO" id="GO:0004356">
    <property type="term" value="F:glutamine synthetase activity"/>
    <property type="evidence" value="ECO:0007669"/>
    <property type="project" value="InterPro"/>
</dbReference>
<dbReference type="OrthoDB" id="3364440at2759"/>
<evidence type="ECO:0000256" key="2">
    <source>
        <dbReference type="PROSITE-ProRule" id="PRU01331"/>
    </source>
</evidence>
<dbReference type="SMART" id="SM01230">
    <property type="entry name" value="Gln-synt_C"/>
    <property type="match status" value="1"/>
</dbReference>
<dbReference type="AlphaFoldDB" id="A0A9P3GER4"/>
<proteinExistence type="inferred from homology"/>
<protein>
    <submittedName>
        <fullName evidence="5">Glutamine synthetase/guanido kinase</fullName>
    </submittedName>
</protein>
<reference evidence="5 6" key="1">
    <citation type="submission" date="2021-08" db="EMBL/GenBank/DDBJ databases">
        <title>Draft Genome Sequence of Phanerochaete sordida strain YK-624.</title>
        <authorList>
            <person name="Mori T."/>
            <person name="Dohra H."/>
            <person name="Suzuki T."/>
            <person name="Kawagishi H."/>
            <person name="Hirai H."/>
        </authorList>
    </citation>
    <scope>NUCLEOTIDE SEQUENCE [LARGE SCALE GENOMIC DNA]</scope>
    <source>
        <strain evidence="5 6">YK-624</strain>
    </source>
</reference>
<gene>
    <name evidence="5" type="ORF">PsYK624_096110</name>
</gene>
<dbReference type="Gene3D" id="3.30.590.10">
    <property type="entry name" value="Glutamine synthetase/guanido kinase, catalytic domain"/>
    <property type="match status" value="1"/>
</dbReference>
<dbReference type="Proteomes" id="UP000703269">
    <property type="component" value="Unassembled WGS sequence"/>
</dbReference>